<evidence type="ECO:0000313" key="4">
    <source>
        <dbReference type="Proteomes" id="UP001500604"/>
    </source>
</evidence>
<organism evidence="3 4">
    <name type="scientific">Kistimonas scapharcae</name>
    <dbReference type="NCBI Taxonomy" id="1036133"/>
    <lineage>
        <taxon>Bacteria</taxon>
        <taxon>Pseudomonadati</taxon>
        <taxon>Pseudomonadota</taxon>
        <taxon>Gammaproteobacteria</taxon>
        <taxon>Oceanospirillales</taxon>
        <taxon>Endozoicomonadaceae</taxon>
        <taxon>Kistimonas</taxon>
    </lineage>
</organism>
<proteinExistence type="predicted"/>
<evidence type="ECO:0000313" key="3">
    <source>
        <dbReference type="EMBL" id="GAA4647797.1"/>
    </source>
</evidence>
<dbReference type="InterPro" id="IPR044031">
    <property type="entry name" value="TssC1_N"/>
</dbReference>
<evidence type="ECO:0000259" key="1">
    <source>
        <dbReference type="Pfam" id="PF05943"/>
    </source>
</evidence>
<protein>
    <submittedName>
        <fullName evidence="3">Type VI secretion system contractile sheath large subunit</fullName>
    </submittedName>
</protein>
<dbReference type="InterPro" id="IPR010269">
    <property type="entry name" value="T6SS_TssC-like"/>
</dbReference>
<name>A0ABP8UW35_9GAMM</name>
<feature type="domain" description="TssC1 C-terminal" evidence="2">
    <location>
        <begin position="394"/>
        <end position="503"/>
    </location>
</feature>
<dbReference type="PANTHER" id="PTHR35565:SF3">
    <property type="entry name" value="TYPE VI SECRETION SYSTEM SHEATH PROTEIN TSSC1"/>
    <property type="match status" value="1"/>
</dbReference>
<dbReference type="EMBL" id="BAABFL010000004">
    <property type="protein sequence ID" value="GAA4647797.1"/>
    <property type="molecule type" value="Genomic_DNA"/>
</dbReference>
<gene>
    <name evidence="3" type="primary">tssC_2</name>
    <name evidence="3" type="ORF">GCM10023116_00590</name>
</gene>
<accession>A0ABP8UW35</accession>
<keyword evidence="4" id="KW-1185">Reference proteome</keyword>
<dbReference type="RefSeq" id="WP_345192660.1">
    <property type="nucleotide sequence ID" value="NZ_BAABFL010000004.1"/>
</dbReference>
<dbReference type="Pfam" id="PF18945">
    <property type="entry name" value="VipB_2"/>
    <property type="match status" value="1"/>
</dbReference>
<dbReference type="PANTHER" id="PTHR35565">
    <property type="entry name" value="CYTOPLASMIC PROTEIN-RELATED"/>
    <property type="match status" value="1"/>
</dbReference>
<dbReference type="InterPro" id="IPR044032">
    <property type="entry name" value="TssC1_C"/>
</dbReference>
<reference evidence="4" key="1">
    <citation type="journal article" date="2019" name="Int. J. Syst. Evol. Microbiol.">
        <title>The Global Catalogue of Microorganisms (GCM) 10K type strain sequencing project: providing services to taxonomists for standard genome sequencing and annotation.</title>
        <authorList>
            <consortium name="The Broad Institute Genomics Platform"/>
            <consortium name="The Broad Institute Genome Sequencing Center for Infectious Disease"/>
            <person name="Wu L."/>
            <person name="Ma J."/>
        </authorList>
    </citation>
    <scope>NUCLEOTIDE SEQUENCE [LARGE SCALE GENOMIC DNA]</scope>
    <source>
        <strain evidence="4">JCM 17805</strain>
    </source>
</reference>
<comment type="caution">
    <text evidence="3">The sequence shown here is derived from an EMBL/GenBank/DDBJ whole genome shotgun (WGS) entry which is preliminary data.</text>
</comment>
<dbReference type="Pfam" id="PF05943">
    <property type="entry name" value="VipB"/>
    <property type="match status" value="1"/>
</dbReference>
<dbReference type="NCBIfam" id="TIGR03355">
    <property type="entry name" value="VI_chp_2"/>
    <property type="match status" value="1"/>
</dbReference>
<evidence type="ECO:0000259" key="2">
    <source>
        <dbReference type="Pfam" id="PF18945"/>
    </source>
</evidence>
<dbReference type="Proteomes" id="UP001500604">
    <property type="component" value="Unassembled WGS sequence"/>
</dbReference>
<feature type="domain" description="TssC1 N-terminal" evidence="1">
    <location>
        <begin position="77"/>
        <end position="384"/>
    </location>
</feature>
<sequence>MIDESTESASEEAEARREASLLDEILEASEDSVLKQLVMARGQCSVEELKGLLVRMCKQYADGQIQWTESLLKTINTAVAHIDKSISQQMRTVMKAPELHDVEGRWRGLQSLVKNSELGSDLKIKVFNINKNDCFKQFQESPTIDRSPLFNTIYHHEYGTAGGEPYGVLLTDFTFGYKGQDVALMRALTEVGAASHMPVIAAASPAMFGIPDFPAFAEGRPVAPGFNSPTYNQWNNFRSTEDARYLVLTLPRVMAREPYGKDANPVEAFDFEEFEVDENGTPIFEPNTDFVWCNACFALGLKISESFSRFGWCTAIRGMENGGKVENLPNYVYKAPTGDLIQQCPTEVNITDEREKELSDLGFLPLIHYKTTCHATFIGAQTTQKPKVYENPDATANAAISARLPYMMAAGRIAHYLKVIGRDRIGSNIEGAELQQELSTWLGKYTNAAAVSNDARAKFPLKESSVRVVEQRGRPGCYSAVAYLRPWLQLEELTASLRLVASIPS</sequence>